<dbReference type="AlphaFoldDB" id="A0AAU8J1V2"/>
<feature type="domain" description="Transcription regulator AsnC/Lrp ligand binding" evidence="4">
    <location>
        <begin position="77"/>
        <end position="145"/>
    </location>
</feature>
<sequence>MTQEFGMTALDDLDQALVHALQIAPRAGWARIGAAVGADPVTVARRWQRLARSGSAWIGCHPGPAAAESGQGCLAFVEVDCANGRLTEVARALVAEAHVITVEHVSGGRDLLLTVLAPRLSALTRWVTHRLGALDGIVGTRTHLASTVYTEGSRWRLRALSSEQIARLSEDAAPRGDTSAFELTDLDHALFAELSVDGRASHTVLAERCGTSPDTVRRRVNRLLSSGMAQFRCEVARPLSEWPVSLILWGRAAPAELRTVAEQVTGAREVRLCAGVIGRHNLKLVAWVRSLDDAQRFEVRLAERVPALTVVDRAVALWPMKLNGNLLDERGYRTGAVPIDVRAVGG</sequence>
<dbReference type="InterPro" id="IPR036388">
    <property type="entry name" value="WH-like_DNA-bd_sf"/>
</dbReference>
<dbReference type="InterPro" id="IPR036390">
    <property type="entry name" value="WH_DNA-bd_sf"/>
</dbReference>
<dbReference type="KEGG" id="stac:ABII15_34520"/>
<dbReference type="GO" id="GO:0043565">
    <property type="term" value="F:sequence-specific DNA binding"/>
    <property type="evidence" value="ECO:0007669"/>
    <property type="project" value="InterPro"/>
</dbReference>
<evidence type="ECO:0000256" key="3">
    <source>
        <dbReference type="ARBA" id="ARBA00023163"/>
    </source>
</evidence>
<dbReference type="InterPro" id="IPR019888">
    <property type="entry name" value="Tscrpt_reg_AsnC-like"/>
</dbReference>
<keyword evidence="3" id="KW-0804">Transcription</keyword>
<dbReference type="PANTHER" id="PTHR30154">
    <property type="entry name" value="LEUCINE-RESPONSIVE REGULATORY PROTEIN"/>
    <property type="match status" value="1"/>
</dbReference>
<proteinExistence type="predicted"/>
<dbReference type="SUPFAM" id="SSF54909">
    <property type="entry name" value="Dimeric alpha+beta barrel"/>
    <property type="match status" value="1"/>
</dbReference>
<dbReference type="Pfam" id="PF01037">
    <property type="entry name" value="AsnC_trans_reg"/>
    <property type="match status" value="1"/>
</dbReference>
<gene>
    <name evidence="6" type="ORF">ABII15_34520</name>
</gene>
<dbReference type="SMART" id="SM00344">
    <property type="entry name" value="HTH_ASNC"/>
    <property type="match status" value="2"/>
</dbReference>
<dbReference type="SUPFAM" id="SSF46785">
    <property type="entry name" value="Winged helix' DNA-binding domain"/>
    <property type="match status" value="1"/>
</dbReference>
<evidence type="ECO:0000259" key="4">
    <source>
        <dbReference type="Pfam" id="PF01037"/>
    </source>
</evidence>
<dbReference type="InterPro" id="IPR019887">
    <property type="entry name" value="Tscrpt_reg_AsnC/Lrp_C"/>
</dbReference>
<keyword evidence="1" id="KW-0805">Transcription regulation</keyword>
<evidence type="ECO:0000256" key="2">
    <source>
        <dbReference type="ARBA" id="ARBA00023125"/>
    </source>
</evidence>
<dbReference type="Pfam" id="PF13404">
    <property type="entry name" value="HTH_AsnC-type"/>
    <property type="match status" value="2"/>
</dbReference>
<feature type="domain" description="HTH asnC-type" evidence="5">
    <location>
        <begin position="183"/>
        <end position="223"/>
    </location>
</feature>
<dbReference type="GO" id="GO:0005829">
    <property type="term" value="C:cytosol"/>
    <property type="evidence" value="ECO:0007669"/>
    <property type="project" value="TreeGrafter"/>
</dbReference>
<dbReference type="Gene3D" id="1.10.10.10">
    <property type="entry name" value="Winged helix-like DNA-binding domain superfamily/Winged helix DNA-binding domain"/>
    <property type="match status" value="2"/>
</dbReference>
<organism evidence="6">
    <name type="scientific">Streptomyces tabacisoli</name>
    <dbReference type="NCBI Taxonomy" id="3156398"/>
    <lineage>
        <taxon>Bacteria</taxon>
        <taxon>Bacillati</taxon>
        <taxon>Actinomycetota</taxon>
        <taxon>Actinomycetes</taxon>
        <taxon>Kitasatosporales</taxon>
        <taxon>Streptomycetaceae</taxon>
        <taxon>Streptomyces</taxon>
    </lineage>
</organism>
<dbReference type="EMBL" id="CP159534">
    <property type="protein sequence ID" value="XCJ74774.1"/>
    <property type="molecule type" value="Genomic_DNA"/>
</dbReference>
<keyword evidence="2" id="KW-0238">DNA-binding</keyword>
<accession>A0AAU8J1V2</accession>
<evidence type="ECO:0000256" key="1">
    <source>
        <dbReference type="ARBA" id="ARBA00023015"/>
    </source>
</evidence>
<dbReference type="Gene3D" id="3.30.70.920">
    <property type="match status" value="1"/>
</dbReference>
<evidence type="ECO:0000313" key="6">
    <source>
        <dbReference type="EMBL" id="XCJ74774.1"/>
    </source>
</evidence>
<name>A0AAU8J1V2_9ACTN</name>
<feature type="domain" description="HTH asnC-type" evidence="5">
    <location>
        <begin position="10"/>
        <end position="50"/>
    </location>
</feature>
<dbReference type="RefSeq" id="WP_353946210.1">
    <property type="nucleotide sequence ID" value="NZ_CP159534.1"/>
</dbReference>
<dbReference type="InterPro" id="IPR011008">
    <property type="entry name" value="Dimeric_a/b-barrel"/>
</dbReference>
<dbReference type="InterPro" id="IPR000485">
    <property type="entry name" value="AsnC-type_HTH_dom"/>
</dbReference>
<dbReference type="GO" id="GO:0043200">
    <property type="term" value="P:response to amino acid"/>
    <property type="evidence" value="ECO:0007669"/>
    <property type="project" value="TreeGrafter"/>
</dbReference>
<dbReference type="PANTHER" id="PTHR30154:SF34">
    <property type="entry name" value="TRANSCRIPTIONAL REGULATOR AZLB"/>
    <property type="match status" value="1"/>
</dbReference>
<protein>
    <submittedName>
        <fullName evidence="6">Lrp/AsnC family transcriptional regulator</fullName>
    </submittedName>
</protein>
<reference evidence="6" key="1">
    <citation type="submission" date="2024-06" db="EMBL/GenBank/DDBJ databases">
        <title>Streptomyces sp. strain HUAS MG91 genome sequences.</title>
        <authorList>
            <person name="Mo P."/>
        </authorList>
    </citation>
    <scope>NUCLEOTIDE SEQUENCE</scope>
    <source>
        <strain evidence="6">HUAS MG91</strain>
    </source>
</reference>
<evidence type="ECO:0000259" key="5">
    <source>
        <dbReference type="Pfam" id="PF13404"/>
    </source>
</evidence>
<dbReference type="PRINTS" id="PR00033">
    <property type="entry name" value="HTHASNC"/>
</dbReference>